<evidence type="ECO:0000259" key="8">
    <source>
        <dbReference type="Pfam" id="PF02781"/>
    </source>
</evidence>
<feature type="binding site" evidence="6">
    <location>
        <position position="176"/>
    </location>
    <ligand>
        <name>substrate</name>
    </ligand>
</feature>
<feature type="binding site" evidence="6">
    <location>
        <position position="229"/>
    </location>
    <ligand>
        <name>substrate</name>
    </ligand>
</feature>
<dbReference type="PANTHER" id="PTHR23429:SF0">
    <property type="entry name" value="GLUCOSE-6-PHOSPHATE 1-DEHYDROGENASE"/>
    <property type="match status" value="1"/>
</dbReference>
<comment type="caution">
    <text evidence="9">The sequence shown here is derived from an EMBL/GenBank/DDBJ whole genome shotgun (WGS) entry which is preliminary data.</text>
</comment>
<keyword evidence="3 6" id="KW-0521">NADP</keyword>
<comment type="function">
    <text evidence="6">Catalyzes the oxidation of glucose 6-phosphate to 6-phosphogluconolactone.</text>
</comment>
<feature type="binding site" evidence="6">
    <location>
        <position position="142"/>
    </location>
    <ligand>
        <name>NADP(+)</name>
        <dbReference type="ChEBI" id="CHEBI:58349"/>
    </ligand>
</feature>
<dbReference type="PRINTS" id="PR00079">
    <property type="entry name" value="G6PDHDRGNASE"/>
</dbReference>
<dbReference type="PIRSF" id="PIRSF000110">
    <property type="entry name" value="G6PD"/>
    <property type="match status" value="1"/>
</dbReference>
<accession>A0ABT9TJT8</accession>
<evidence type="ECO:0000313" key="10">
    <source>
        <dbReference type="Proteomes" id="UP001244563"/>
    </source>
</evidence>
<organism evidence="9 10">
    <name type="scientific">Paenarthrobacter nicotinovorans</name>
    <name type="common">Arthrobacter nicotinovorans</name>
    <dbReference type="NCBI Taxonomy" id="29320"/>
    <lineage>
        <taxon>Bacteria</taxon>
        <taxon>Bacillati</taxon>
        <taxon>Actinomycetota</taxon>
        <taxon>Actinomycetes</taxon>
        <taxon>Micrococcales</taxon>
        <taxon>Micrococcaceae</taxon>
        <taxon>Paenarthrobacter</taxon>
    </lineage>
</organism>
<dbReference type="InterPro" id="IPR036291">
    <property type="entry name" value="NAD(P)-bd_dom_sf"/>
</dbReference>
<evidence type="ECO:0000256" key="2">
    <source>
        <dbReference type="ARBA" id="ARBA00022526"/>
    </source>
</evidence>
<dbReference type="InterPro" id="IPR022675">
    <property type="entry name" value="G6P_DH_C"/>
</dbReference>
<reference evidence="9 10" key="1">
    <citation type="submission" date="2023-07" db="EMBL/GenBank/DDBJ databases">
        <title>Sorghum-associated microbial communities from plants grown in Nebraska, USA.</title>
        <authorList>
            <person name="Schachtman D."/>
        </authorList>
    </citation>
    <scope>NUCLEOTIDE SEQUENCE [LARGE SCALE GENOMIC DNA]</scope>
    <source>
        <strain evidence="9 10">CC523</strain>
    </source>
</reference>
<comment type="catalytic activity">
    <reaction evidence="6">
        <text>D-glucose 6-phosphate + NADP(+) = 6-phospho-D-glucono-1,5-lactone + NADPH + H(+)</text>
        <dbReference type="Rhea" id="RHEA:15841"/>
        <dbReference type="ChEBI" id="CHEBI:15378"/>
        <dbReference type="ChEBI" id="CHEBI:57783"/>
        <dbReference type="ChEBI" id="CHEBI:57955"/>
        <dbReference type="ChEBI" id="CHEBI:58349"/>
        <dbReference type="ChEBI" id="CHEBI:61548"/>
        <dbReference type="EC" id="1.1.1.49"/>
    </reaction>
</comment>
<dbReference type="GO" id="GO:0004345">
    <property type="term" value="F:glucose-6-phosphate dehydrogenase activity"/>
    <property type="evidence" value="ECO:0007669"/>
    <property type="project" value="UniProtKB-EC"/>
</dbReference>
<feature type="binding site" evidence="6">
    <location>
        <position position="47"/>
    </location>
    <ligand>
        <name>NADP(+)</name>
        <dbReference type="ChEBI" id="CHEBI:58349"/>
    </ligand>
</feature>
<keyword evidence="2 6" id="KW-0313">Glucose metabolism</keyword>
<feature type="binding site" evidence="6">
    <location>
        <position position="332"/>
    </location>
    <ligand>
        <name>substrate</name>
    </ligand>
</feature>
<dbReference type="NCBIfam" id="NF009492">
    <property type="entry name" value="PRK12853.1-3"/>
    <property type="match status" value="1"/>
</dbReference>
<dbReference type="Pfam" id="PF00479">
    <property type="entry name" value="G6PD_N"/>
    <property type="match status" value="1"/>
</dbReference>
<comment type="similarity">
    <text evidence="6">Belongs to the glucose-6-phosphate dehydrogenase family.</text>
</comment>
<dbReference type="Gene3D" id="3.40.50.720">
    <property type="entry name" value="NAD(P)-binding Rossmann-like Domain"/>
    <property type="match status" value="1"/>
</dbReference>
<feature type="binding site" evidence="6">
    <location>
        <position position="172"/>
    </location>
    <ligand>
        <name>substrate</name>
    </ligand>
</feature>
<keyword evidence="10" id="KW-1185">Reference proteome</keyword>
<evidence type="ECO:0000313" key="9">
    <source>
        <dbReference type="EMBL" id="MDQ0101351.1"/>
    </source>
</evidence>
<protein>
    <recommendedName>
        <fullName evidence="6">Glucose-6-phosphate 1-dehydrogenase</fullName>
        <shortName evidence="6">G6PD</shortName>
        <ecNumber evidence="6">1.1.1.49</ecNumber>
    </recommendedName>
</protein>
<evidence type="ECO:0000256" key="4">
    <source>
        <dbReference type="ARBA" id="ARBA00023002"/>
    </source>
</evidence>
<dbReference type="SUPFAM" id="SSF55347">
    <property type="entry name" value="Glyceraldehyde-3-phosphate dehydrogenase-like, C-terminal domain"/>
    <property type="match status" value="1"/>
</dbReference>
<feature type="domain" description="Glucose-6-phosphate dehydrogenase C-terminal" evidence="8">
    <location>
        <begin position="185"/>
        <end position="463"/>
    </location>
</feature>
<proteinExistence type="inferred from homology"/>
<dbReference type="SUPFAM" id="SSF51735">
    <property type="entry name" value="NAD(P)-binding Rossmann-fold domains"/>
    <property type="match status" value="1"/>
</dbReference>
<evidence type="ECO:0000259" key="7">
    <source>
        <dbReference type="Pfam" id="PF00479"/>
    </source>
</evidence>
<feature type="active site" description="Proton acceptor" evidence="6">
    <location>
        <position position="234"/>
    </location>
</feature>
<evidence type="ECO:0000256" key="5">
    <source>
        <dbReference type="ARBA" id="ARBA00023277"/>
    </source>
</evidence>
<dbReference type="EMBL" id="JAUSSW010000001">
    <property type="protein sequence ID" value="MDQ0101351.1"/>
    <property type="molecule type" value="Genomic_DNA"/>
</dbReference>
<feature type="domain" description="Glucose-6-phosphate dehydrogenase NAD-binding" evidence="7">
    <location>
        <begin position="12"/>
        <end position="181"/>
    </location>
</feature>
<dbReference type="Pfam" id="PF02781">
    <property type="entry name" value="G6PD_C"/>
    <property type="match status" value="1"/>
</dbReference>
<feature type="binding site" evidence="6">
    <location>
        <begin position="91"/>
        <end position="92"/>
    </location>
    <ligand>
        <name>NADP(+)</name>
        <dbReference type="ChEBI" id="CHEBI:58349"/>
    </ligand>
</feature>
<keyword evidence="5 6" id="KW-0119">Carbohydrate metabolism</keyword>
<evidence type="ECO:0000256" key="3">
    <source>
        <dbReference type="ARBA" id="ARBA00022857"/>
    </source>
</evidence>
<sequence length="466" mass="50333">MTSKTTVKTLLILGASGDLTGRLLLPGLAGLLAAGRAPGLRLVGAGSDPWSPDQWQERVKGAFEAASESADTAGRAALAAVAESTEYHQVDVTADGPLAELLAQLEGPVAVYFALPPHVSQKACEILRREQVPAGTRLVMEKPFGSGTESARELNKTLAALVPEDHIHRVDHFLGKATVLNILGLRFANRFLEPVWNREHVEKVEIVFDEDLALEGRARYYDAAGALRDMIQSHLLHIMAFLAIDAPATIEERDLRDAVATVLRASSIKAPFEASTRRARYTAGTLGERTVPDYAAEQGVDPGRNTETLAEVQVDIDNWRWKGVPFILRSGKAMGERRKEAVITFRPVPQLPVGFTGVDSPNQLRIGFGPDTLELHVDVNGPGNIFTLDRATLMAELSAAGMLPYGEVLEGILTGDPLLSVRGDTAEDCWRIIEPVLQAWADGEVPLEEYDAGSTGPAAWSTAVED</sequence>
<comment type="caution">
    <text evidence="6">Lacks conserved residue(s) required for the propagation of feature annotation.</text>
</comment>
<evidence type="ECO:0000256" key="6">
    <source>
        <dbReference type="HAMAP-Rule" id="MF_00966"/>
    </source>
</evidence>
<comment type="pathway">
    <text evidence="1 6">Carbohydrate degradation; pentose phosphate pathway; D-ribulose 5-phosphate from D-glucose 6-phosphate (oxidative stage): step 1/3.</text>
</comment>
<gene>
    <name evidence="6" type="primary">zwf</name>
    <name evidence="9" type="ORF">J2T10_000970</name>
</gene>
<dbReference type="PANTHER" id="PTHR23429">
    <property type="entry name" value="GLUCOSE-6-PHOSPHATE 1-DEHYDROGENASE G6PD"/>
    <property type="match status" value="1"/>
</dbReference>
<dbReference type="Proteomes" id="UP001244563">
    <property type="component" value="Unassembled WGS sequence"/>
</dbReference>
<name>A0ABT9TJT8_PAENI</name>
<dbReference type="RefSeq" id="WP_306877188.1">
    <property type="nucleotide sequence ID" value="NZ_JAUSSW010000001.1"/>
</dbReference>
<dbReference type="HAMAP" id="MF_00966">
    <property type="entry name" value="G6PD"/>
    <property type="match status" value="1"/>
</dbReference>
<dbReference type="InterPro" id="IPR022674">
    <property type="entry name" value="G6P_DH_NAD-bd"/>
</dbReference>
<keyword evidence="4 6" id="KW-0560">Oxidoreductase</keyword>
<dbReference type="InterPro" id="IPR001282">
    <property type="entry name" value="G6P_DH"/>
</dbReference>
<feature type="binding site" evidence="6">
    <location>
        <position position="210"/>
    </location>
    <ligand>
        <name>substrate</name>
    </ligand>
</feature>
<dbReference type="Gene3D" id="3.30.360.10">
    <property type="entry name" value="Dihydrodipicolinate Reductase, domain 2"/>
    <property type="match status" value="1"/>
</dbReference>
<dbReference type="EC" id="1.1.1.49" evidence="6"/>
<evidence type="ECO:0000256" key="1">
    <source>
        <dbReference type="ARBA" id="ARBA00004937"/>
    </source>
</evidence>